<reference evidence="2 3" key="1">
    <citation type="submission" date="2017-09" db="EMBL/GenBank/DDBJ databases">
        <title>Bacterial strain isolated from the female urinary microbiota.</title>
        <authorList>
            <person name="Thomas-White K."/>
            <person name="Kumar N."/>
            <person name="Forster S."/>
            <person name="Putonti C."/>
            <person name="Lawley T."/>
            <person name="Wolfe A.J."/>
        </authorList>
    </citation>
    <scope>NUCLEOTIDE SEQUENCE [LARGE SCALE GENOMIC DNA]</scope>
    <source>
        <strain evidence="2 3">UMB0683</strain>
    </source>
</reference>
<sequence>MNKFTTSTLALVAGFGIASASTVVINQAPLQPVVQAASNEDHTLANRDIASYLANCQQYESSDKQFRGFTSIKQITFTGKHTLKVDVNDDIFQLSKARRSLLIDTMQNGVIGTLMDNGLANFNQAAVQRGCKTTVYLNGQVIGRSTAHNYRQINWDK</sequence>
<comment type="caution">
    <text evidence="2">The sequence shown here is derived from an EMBL/GenBank/DDBJ whole genome shotgun (WGS) entry which is preliminary data.</text>
</comment>
<feature type="signal peptide" evidence="1">
    <location>
        <begin position="1"/>
        <end position="20"/>
    </location>
</feature>
<evidence type="ECO:0000256" key="1">
    <source>
        <dbReference type="SAM" id="SignalP"/>
    </source>
</evidence>
<evidence type="ECO:0000313" key="3">
    <source>
        <dbReference type="Proteomes" id="UP000239920"/>
    </source>
</evidence>
<accession>A0A2J6NPZ1</accession>
<name>A0A2J6NPZ1_9LACO</name>
<dbReference type="EMBL" id="PNFV01000001">
    <property type="protein sequence ID" value="PMB83391.1"/>
    <property type="molecule type" value="Genomic_DNA"/>
</dbReference>
<gene>
    <name evidence="2" type="ORF">CK797_00945</name>
</gene>
<dbReference type="AlphaFoldDB" id="A0A2J6NPZ1"/>
<proteinExistence type="predicted"/>
<organism evidence="2 3">
    <name type="scientific">Limosilactobacillus pontis</name>
    <dbReference type="NCBI Taxonomy" id="35787"/>
    <lineage>
        <taxon>Bacteria</taxon>
        <taxon>Bacillati</taxon>
        <taxon>Bacillota</taxon>
        <taxon>Bacilli</taxon>
        <taxon>Lactobacillales</taxon>
        <taxon>Lactobacillaceae</taxon>
        <taxon>Limosilactobacillus</taxon>
    </lineage>
</organism>
<dbReference type="Proteomes" id="UP000239920">
    <property type="component" value="Unassembled WGS sequence"/>
</dbReference>
<protein>
    <submittedName>
        <fullName evidence="2">Uncharacterized protein</fullName>
    </submittedName>
</protein>
<keyword evidence="1" id="KW-0732">Signal</keyword>
<dbReference type="RefSeq" id="WP_104687951.1">
    <property type="nucleotide sequence ID" value="NZ_JBKTHY010000003.1"/>
</dbReference>
<dbReference type="OrthoDB" id="2322798at2"/>
<evidence type="ECO:0000313" key="2">
    <source>
        <dbReference type="EMBL" id="PMB83391.1"/>
    </source>
</evidence>
<feature type="chain" id="PRO_5038566650" evidence="1">
    <location>
        <begin position="21"/>
        <end position="157"/>
    </location>
</feature>